<keyword evidence="2" id="KW-1003">Cell membrane</keyword>
<dbReference type="InterPro" id="IPR010656">
    <property type="entry name" value="DctM"/>
</dbReference>
<keyword evidence="11" id="KW-1185">Reference proteome</keyword>
<keyword evidence="6 8" id="KW-0472">Membrane</keyword>
<evidence type="ECO:0000313" key="11">
    <source>
        <dbReference type="Proteomes" id="UP000664288"/>
    </source>
</evidence>
<keyword evidence="4 8" id="KW-0812">Transmembrane</keyword>
<dbReference type="RefSeq" id="WP_207350142.1">
    <property type="nucleotide sequence ID" value="NZ_JAFMPY010000006.1"/>
</dbReference>
<evidence type="ECO:0000259" key="9">
    <source>
        <dbReference type="Pfam" id="PF06808"/>
    </source>
</evidence>
<sequence length="68" mass="7476">MILVINMEIGAVTPPVGMKLFVVQSLRDDYSIREVLTGSLPYALMGIVGLILVMLFPQLALYLPDLVN</sequence>
<accession>A0ABS3J2Y8</accession>
<gene>
    <name evidence="10" type="ORF">J1C47_07610</name>
</gene>
<protein>
    <submittedName>
        <fullName evidence="10">TRAP transporter large permease subunit</fullName>
    </submittedName>
</protein>
<dbReference type="EMBL" id="JAFMPY010000006">
    <property type="protein sequence ID" value="MBO0903505.1"/>
    <property type="molecule type" value="Genomic_DNA"/>
</dbReference>
<evidence type="ECO:0000256" key="7">
    <source>
        <dbReference type="RuleBase" id="RU369079"/>
    </source>
</evidence>
<comment type="function">
    <text evidence="7">Part of the tripartite ATP-independent periplasmic (TRAP) transport system.</text>
</comment>
<comment type="caution">
    <text evidence="10">The sequence shown here is derived from an EMBL/GenBank/DDBJ whole genome shotgun (WGS) entry which is preliminary data.</text>
</comment>
<evidence type="ECO:0000313" key="10">
    <source>
        <dbReference type="EMBL" id="MBO0903505.1"/>
    </source>
</evidence>
<reference evidence="10 11" key="1">
    <citation type="submission" date="2021-03" db="EMBL/GenBank/DDBJ databases">
        <title>Whole genome sequence of Jiella sp. MQZ13P-4.</title>
        <authorList>
            <person name="Tuo L."/>
        </authorList>
    </citation>
    <scope>NUCLEOTIDE SEQUENCE [LARGE SCALE GENOMIC DNA]</scope>
    <source>
        <strain evidence="10 11">MQZ13P-4</strain>
    </source>
</reference>
<evidence type="ECO:0000256" key="1">
    <source>
        <dbReference type="ARBA" id="ARBA00004429"/>
    </source>
</evidence>
<evidence type="ECO:0000256" key="8">
    <source>
        <dbReference type="SAM" id="Phobius"/>
    </source>
</evidence>
<dbReference type="Pfam" id="PF06808">
    <property type="entry name" value="DctM"/>
    <property type="match status" value="1"/>
</dbReference>
<dbReference type="Proteomes" id="UP000664288">
    <property type="component" value="Unassembled WGS sequence"/>
</dbReference>
<evidence type="ECO:0000256" key="6">
    <source>
        <dbReference type="ARBA" id="ARBA00023136"/>
    </source>
</evidence>
<comment type="subcellular location">
    <subcellularLocation>
        <location evidence="1 7">Cell inner membrane</location>
        <topology evidence="1 7">Multi-pass membrane protein</topology>
    </subcellularLocation>
</comment>
<keyword evidence="7" id="KW-0813">Transport</keyword>
<evidence type="ECO:0000256" key="5">
    <source>
        <dbReference type="ARBA" id="ARBA00022989"/>
    </source>
</evidence>
<keyword evidence="3 7" id="KW-0997">Cell inner membrane</keyword>
<organism evidence="10 11">
    <name type="scientific">Jiella sonneratiae</name>
    <dbReference type="NCBI Taxonomy" id="2816856"/>
    <lineage>
        <taxon>Bacteria</taxon>
        <taxon>Pseudomonadati</taxon>
        <taxon>Pseudomonadota</taxon>
        <taxon>Alphaproteobacteria</taxon>
        <taxon>Hyphomicrobiales</taxon>
        <taxon>Aurantimonadaceae</taxon>
        <taxon>Jiella</taxon>
    </lineage>
</organism>
<name>A0ABS3J2Y8_9HYPH</name>
<evidence type="ECO:0000256" key="3">
    <source>
        <dbReference type="ARBA" id="ARBA00022519"/>
    </source>
</evidence>
<dbReference type="PANTHER" id="PTHR33362">
    <property type="entry name" value="SIALIC ACID TRAP TRANSPORTER PERMEASE PROTEIN SIAT-RELATED"/>
    <property type="match status" value="1"/>
</dbReference>
<keyword evidence="5 8" id="KW-1133">Transmembrane helix</keyword>
<proteinExistence type="predicted"/>
<feature type="transmembrane region" description="Helical" evidence="8">
    <location>
        <begin position="42"/>
        <end position="63"/>
    </location>
</feature>
<evidence type="ECO:0000256" key="2">
    <source>
        <dbReference type="ARBA" id="ARBA00022475"/>
    </source>
</evidence>
<feature type="domain" description="TRAP C4-dicarboxylate transport system permease DctM subunit" evidence="9">
    <location>
        <begin position="1"/>
        <end position="59"/>
    </location>
</feature>
<dbReference type="InterPro" id="IPR004681">
    <property type="entry name" value="TRAP_DctM"/>
</dbReference>
<evidence type="ECO:0000256" key="4">
    <source>
        <dbReference type="ARBA" id="ARBA00022692"/>
    </source>
</evidence>